<protein>
    <submittedName>
        <fullName evidence="1">Uncharacterized protein</fullName>
    </submittedName>
</protein>
<dbReference type="AlphaFoldDB" id="A0A1I5I261"/>
<dbReference type="EMBL" id="FOWE01000011">
    <property type="protein sequence ID" value="SFO54684.1"/>
    <property type="molecule type" value="Genomic_DNA"/>
</dbReference>
<gene>
    <name evidence="1" type="ORF">SAMN05660359_04267</name>
</gene>
<proteinExistence type="predicted"/>
<evidence type="ECO:0000313" key="1">
    <source>
        <dbReference type="EMBL" id="SFO54684.1"/>
    </source>
</evidence>
<keyword evidence="2" id="KW-1185">Reference proteome</keyword>
<accession>A0A1I5I261</accession>
<evidence type="ECO:0000313" key="2">
    <source>
        <dbReference type="Proteomes" id="UP000183642"/>
    </source>
</evidence>
<dbReference type="Pfam" id="PF19730">
    <property type="entry name" value="DUF6221"/>
    <property type="match status" value="1"/>
</dbReference>
<reference evidence="2" key="1">
    <citation type="submission" date="2016-10" db="EMBL/GenBank/DDBJ databases">
        <authorList>
            <person name="Varghese N."/>
            <person name="Submissions S."/>
        </authorList>
    </citation>
    <scope>NUCLEOTIDE SEQUENCE [LARGE SCALE GENOMIC DNA]</scope>
    <source>
        <strain evidence="2">DSM 43161</strain>
    </source>
</reference>
<name>A0A1I5I261_9ACTN</name>
<dbReference type="Proteomes" id="UP000183642">
    <property type="component" value="Unassembled WGS sequence"/>
</dbReference>
<dbReference type="InterPro" id="IPR046193">
    <property type="entry name" value="DUF6221"/>
</dbReference>
<dbReference type="OrthoDB" id="4290974at2"/>
<organism evidence="1 2">
    <name type="scientific">Geodermatophilus obscurus</name>
    <dbReference type="NCBI Taxonomy" id="1861"/>
    <lineage>
        <taxon>Bacteria</taxon>
        <taxon>Bacillati</taxon>
        <taxon>Actinomycetota</taxon>
        <taxon>Actinomycetes</taxon>
        <taxon>Geodermatophilales</taxon>
        <taxon>Geodermatophilaceae</taxon>
        <taxon>Geodermatophilus</taxon>
    </lineage>
</organism>
<sequence>MDQPSAHHMVRHDPERVLAECDAKRQIVTAHARWQDALSGTAGDDARRTERLVAWQTLGHVLRVMALPYADHSDYTPEWQP</sequence>